<dbReference type="AlphaFoldDB" id="A0A5A7N6M0"/>
<keyword evidence="3" id="KW-1003">Cell membrane</keyword>
<reference evidence="11 12" key="1">
    <citation type="submission" date="2019-09" db="EMBL/GenBank/DDBJ databases">
        <title>NBRP : Genome information of microbial organism related human and environment.</title>
        <authorList>
            <person name="Hattori M."/>
            <person name="Oshima K."/>
            <person name="Inaba H."/>
            <person name="Suda W."/>
            <person name="Sakamoto M."/>
            <person name="Iino T."/>
            <person name="Kitahara M."/>
            <person name="Oshida Y."/>
            <person name="Iida T."/>
            <person name="Kudo T."/>
            <person name="Itoh T."/>
            <person name="Ohkuma M."/>
        </authorList>
    </citation>
    <scope>NUCLEOTIDE SEQUENCE [LARGE SCALE GENOMIC DNA]</scope>
    <source>
        <strain evidence="11 12">Q-1</strain>
    </source>
</reference>
<dbReference type="EMBL" id="BKCN01000003">
    <property type="protein sequence ID" value="GER03295.1"/>
    <property type="molecule type" value="Genomic_DNA"/>
</dbReference>
<sequence>MMIVFSLFLLTMMVIVALAVVETPNLFAAAMLTGIFSFLMAANFFVLDAADVALTEAAVGAGVATVFFLGAIALSAEHEHSPTRKRGIGLVVMASLAMVILFSSLQFPQLGDPSAPVHQYLAPWYLEKTPELIHVPNVVTAILASFRGYDTLGEVFVVLTAAIGVLSLLGFPRAKLDEAAINDGLYHQQIPRVVGKILIPFIILFGLYVQFHGDFGPGGGFQAGTIIATALILYALLYSGDVARRLMPPKLIFGLACLGAFIYAGVGGVTLLLGGNLLDYSVLSSDPVAGQHLGIILIEFGVGLAVASVMLTIFHAFAGHEHRS</sequence>
<accession>A0A5A7N6M0</accession>
<dbReference type="Proteomes" id="UP000324996">
    <property type="component" value="Unassembled WGS sequence"/>
</dbReference>
<comment type="caution">
    <text evidence="11">The sequence shown here is derived from an EMBL/GenBank/DDBJ whole genome shotgun (WGS) entry which is preliminary data.</text>
</comment>
<keyword evidence="4 7" id="KW-0812">Transmembrane</keyword>
<keyword evidence="12" id="KW-1185">Reference proteome</keyword>
<evidence type="ECO:0000256" key="3">
    <source>
        <dbReference type="ARBA" id="ARBA00022475"/>
    </source>
</evidence>
<gene>
    <name evidence="11" type="ORF">JCM17846_09770</name>
</gene>
<feature type="transmembrane region" description="Helical" evidence="7">
    <location>
        <begin position="57"/>
        <end position="76"/>
    </location>
</feature>
<evidence type="ECO:0000259" key="10">
    <source>
        <dbReference type="Pfam" id="PF20501"/>
    </source>
</evidence>
<dbReference type="NCBIfam" id="NF009162">
    <property type="entry name" value="PRK12508.1"/>
    <property type="match status" value="1"/>
</dbReference>
<dbReference type="InterPro" id="IPR046806">
    <property type="entry name" value="MrpA_C/MbhE"/>
</dbReference>
<feature type="domain" description="MrpA C-terminal/MbhE" evidence="10">
    <location>
        <begin position="115"/>
        <end position="170"/>
    </location>
</feature>
<feature type="transmembrane region" description="Helical" evidence="7">
    <location>
        <begin position="219"/>
        <end position="239"/>
    </location>
</feature>
<dbReference type="InterPro" id="IPR007182">
    <property type="entry name" value="MnhB"/>
</dbReference>
<evidence type="ECO:0000256" key="6">
    <source>
        <dbReference type="ARBA" id="ARBA00023136"/>
    </source>
</evidence>
<name>A0A5A7N6M0_9PROT</name>
<evidence type="ECO:0000313" key="12">
    <source>
        <dbReference type="Proteomes" id="UP000324996"/>
    </source>
</evidence>
<dbReference type="PANTHER" id="PTHR33932">
    <property type="entry name" value="NA(+)/H(+) ANTIPORTER SUBUNIT B"/>
    <property type="match status" value="1"/>
</dbReference>
<dbReference type="GO" id="GO:0005886">
    <property type="term" value="C:plasma membrane"/>
    <property type="evidence" value="ECO:0007669"/>
    <property type="project" value="UniProtKB-SubCell"/>
</dbReference>
<feature type="transmembrane region" description="Helical" evidence="7">
    <location>
        <begin position="251"/>
        <end position="273"/>
    </location>
</feature>
<evidence type="ECO:0000256" key="4">
    <source>
        <dbReference type="ARBA" id="ARBA00022692"/>
    </source>
</evidence>
<keyword evidence="6 7" id="KW-0472">Membrane</keyword>
<evidence type="ECO:0000313" key="11">
    <source>
        <dbReference type="EMBL" id="GER03295.1"/>
    </source>
</evidence>
<feature type="domain" description="Na+/H+ antiporter MnhB subunit-related protein" evidence="8">
    <location>
        <begin position="190"/>
        <end position="312"/>
    </location>
</feature>
<feature type="transmembrane region" description="Helical" evidence="7">
    <location>
        <begin position="155"/>
        <end position="172"/>
    </location>
</feature>
<feature type="transmembrane region" description="Helical" evidence="7">
    <location>
        <begin position="29"/>
        <end position="50"/>
    </location>
</feature>
<dbReference type="NCBIfam" id="NF009159">
    <property type="entry name" value="PRK12504.1"/>
    <property type="match status" value="1"/>
</dbReference>
<evidence type="ECO:0000259" key="9">
    <source>
        <dbReference type="Pfam" id="PF13244"/>
    </source>
</evidence>
<keyword evidence="5 7" id="KW-1133">Transmembrane helix</keyword>
<dbReference type="NCBIfam" id="NF009161">
    <property type="entry name" value="PRK12507.1"/>
    <property type="match status" value="1"/>
</dbReference>
<evidence type="ECO:0000256" key="2">
    <source>
        <dbReference type="ARBA" id="ARBA00009425"/>
    </source>
</evidence>
<dbReference type="InterPro" id="IPR025383">
    <property type="entry name" value="MrpA_C/MbhD"/>
</dbReference>
<evidence type="ECO:0000259" key="8">
    <source>
        <dbReference type="Pfam" id="PF04039"/>
    </source>
</evidence>
<dbReference type="Pfam" id="PF20501">
    <property type="entry name" value="MbhE"/>
    <property type="match status" value="1"/>
</dbReference>
<dbReference type="InterPro" id="IPR050622">
    <property type="entry name" value="CPA3_antiporter_subunitB"/>
</dbReference>
<comment type="subcellular location">
    <subcellularLocation>
        <location evidence="1">Cell membrane</location>
        <topology evidence="1">Multi-pass membrane protein</topology>
    </subcellularLocation>
</comment>
<feature type="domain" description="MrpA C-terminal/MbhD" evidence="9">
    <location>
        <begin position="12"/>
        <end position="73"/>
    </location>
</feature>
<dbReference type="RefSeq" id="WP_042083080.1">
    <property type="nucleotide sequence ID" value="NZ_BKCN01000003.1"/>
</dbReference>
<protein>
    <submittedName>
        <fullName evidence="11">Cation:proton antiporter</fullName>
    </submittedName>
</protein>
<evidence type="ECO:0000256" key="5">
    <source>
        <dbReference type="ARBA" id="ARBA00022989"/>
    </source>
</evidence>
<dbReference type="Pfam" id="PF04039">
    <property type="entry name" value="MnhB"/>
    <property type="match status" value="1"/>
</dbReference>
<feature type="transmembrane region" description="Helical" evidence="7">
    <location>
        <begin position="193"/>
        <end position="213"/>
    </location>
</feature>
<dbReference type="Pfam" id="PF13244">
    <property type="entry name" value="MbhD"/>
    <property type="match status" value="1"/>
</dbReference>
<feature type="transmembrane region" description="Helical" evidence="7">
    <location>
        <begin position="293"/>
        <end position="318"/>
    </location>
</feature>
<organism evidence="11 12">
    <name type="scientific">Iodidimonas nitroreducens</name>
    <dbReference type="NCBI Taxonomy" id="1236968"/>
    <lineage>
        <taxon>Bacteria</taxon>
        <taxon>Pseudomonadati</taxon>
        <taxon>Pseudomonadota</taxon>
        <taxon>Alphaproteobacteria</taxon>
        <taxon>Iodidimonadales</taxon>
        <taxon>Iodidimonadaceae</taxon>
        <taxon>Iodidimonas</taxon>
    </lineage>
</organism>
<proteinExistence type="inferred from homology"/>
<comment type="similarity">
    <text evidence="2">Belongs to the CPA3 antiporters (TC 2.A.63) subunit B family.</text>
</comment>
<feature type="transmembrane region" description="Helical" evidence="7">
    <location>
        <begin position="88"/>
        <end position="111"/>
    </location>
</feature>
<dbReference type="PANTHER" id="PTHR33932:SF4">
    <property type="entry name" value="NA(+)_H(+) ANTIPORTER SUBUNIT B"/>
    <property type="match status" value="1"/>
</dbReference>
<evidence type="ECO:0000256" key="1">
    <source>
        <dbReference type="ARBA" id="ARBA00004651"/>
    </source>
</evidence>
<evidence type="ECO:0000256" key="7">
    <source>
        <dbReference type="SAM" id="Phobius"/>
    </source>
</evidence>